<organism evidence="1 2">
    <name type="scientific">Necator americanus</name>
    <name type="common">Human hookworm</name>
    <dbReference type="NCBI Taxonomy" id="51031"/>
    <lineage>
        <taxon>Eukaryota</taxon>
        <taxon>Metazoa</taxon>
        <taxon>Ecdysozoa</taxon>
        <taxon>Nematoda</taxon>
        <taxon>Chromadorea</taxon>
        <taxon>Rhabditida</taxon>
        <taxon>Rhabditina</taxon>
        <taxon>Rhabditomorpha</taxon>
        <taxon>Strongyloidea</taxon>
        <taxon>Ancylostomatidae</taxon>
        <taxon>Bunostominae</taxon>
        <taxon>Necator</taxon>
    </lineage>
</organism>
<sequence length="130" mass="15236">MDLDKFYREDHTFYKVIIGDFSAKIVPRRTPEELRIETHGLQWNEQGCHPVECTVMKPHHRQQKVLVDGCRCCAKVLYGIGPSTPRGRFSFTRREEKGARFRKRSPRTVIDCDLFGYVSLLLGRFPIEQH</sequence>
<accession>A0ABR1C3Y7</accession>
<evidence type="ECO:0000313" key="1">
    <source>
        <dbReference type="EMBL" id="KAK6733247.1"/>
    </source>
</evidence>
<reference evidence="1 2" key="1">
    <citation type="submission" date="2023-08" db="EMBL/GenBank/DDBJ databases">
        <title>A Necator americanus chromosomal reference genome.</title>
        <authorList>
            <person name="Ilik V."/>
            <person name="Petrzelkova K.J."/>
            <person name="Pardy F."/>
            <person name="Fuh T."/>
            <person name="Niatou-Singa F.S."/>
            <person name="Gouil Q."/>
            <person name="Baker L."/>
            <person name="Ritchie M.E."/>
            <person name="Jex A.R."/>
            <person name="Gazzola D."/>
            <person name="Li H."/>
            <person name="Toshio Fujiwara R."/>
            <person name="Zhan B."/>
            <person name="Aroian R.V."/>
            <person name="Pafco B."/>
            <person name="Schwarz E.M."/>
        </authorList>
    </citation>
    <scope>NUCLEOTIDE SEQUENCE [LARGE SCALE GENOMIC DNA]</scope>
    <source>
        <strain evidence="1 2">Aroian</strain>
        <tissue evidence="1">Whole animal</tissue>
    </source>
</reference>
<gene>
    <name evidence="1" type="primary">Necator_chrII.g4956</name>
    <name evidence="1" type="ORF">RB195_017164</name>
</gene>
<protein>
    <submittedName>
        <fullName evidence="1">Uncharacterized protein</fullName>
    </submittedName>
</protein>
<name>A0ABR1C3Y7_NECAM</name>
<dbReference type="EMBL" id="JAVFWL010000002">
    <property type="protein sequence ID" value="KAK6733247.1"/>
    <property type="molecule type" value="Genomic_DNA"/>
</dbReference>
<comment type="caution">
    <text evidence="1">The sequence shown here is derived from an EMBL/GenBank/DDBJ whole genome shotgun (WGS) entry which is preliminary data.</text>
</comment>
<dbReference type="Proteomes" id="UP001303046">
    <property type="component" value="Unassembled WGS sequence"/>
</dbReference>
<keyword evidence="2" id="KW-1185">Reference proteome</keyword>
<proteinExistence type="predicted"/>
<evidence type="ECO:0000313" key="2">
    <source>
        <dbReference type="Proteomes" id="UP001303046"/>
    </source>
</evidence>